<organism evidence="1 2">
    <name type="scientific">Microbacterium limosum</name>
    <dbReference type="NCBI Taxonomy" id="3079935"/>
    <lineage>
        <taxon>Bacteria</taxon>
        <taxon>Bacillati</taxon>
        <taxon>Actinomycetota</taxon>
        <taxon>Actinomycetes</taxon>
        <taxon>Micrococcales</taxon>
        <taxon>Microbacteriaceae</taxon>
        <taxon>Microbacterium</taxon>
    </lineage>
</organism>
<dbReference type="Proteomes" id="UP001329313">
    <property type="component" value="Chromosome"/>
</dbReference>
<evidence type="ECO:0000313" key="1">
    <source>
        <dbReference type="EMBL" id="WOQ69610.1"/>
    </source>
</evidence>
<dbReference type="RefSeq" id="WP_330170728.1">
    <property type="nucleotide sequence ID" value="NZ_CP137080.1"/>
</dbReference>
<evidence type="ECO:0008006" key="3">
    <source>
        <dbReference type="Google" id="ProtNLM"/>
    </source>
</evidence>
<accession>A0AAU0MHI6</accession>
<proteinExistence type="predicted"/>
<evidence type="ECO:0000313" key="2">
    <source>
        <dbReference type="Proteomes" id="UP001329313"/>
    </source>
</evidence>
<dbReference type="KEGG" id="mliy:RYJ27_13115"/>
<gene>
    <name evidence="1" type="ORF">RYJ27_13115</name>
</gene>
<dbReference type="AlphaFoldDB" id="A0AAU0MHI6"/>
<protein>
    <recommendedName>
        <fullName evidence="3">Transcriptional regulator</fullName>
    </recommendedName>
</protein>
<reference evidence="1 2" key="1">
    <citation type="submission" date="2023-10" db="EMBL/GenBank/DDBJ databases">
        <title>Y20.</title>
        <authorList>
            <person name="Zhang G."/>
            <person name="Ding Y."/>
        </authorList>
    </citation>
    <scope>NUCLEOTIDE SEQUENCE [LARGE SCALE GENOMIC DNA]</scope>
    <source>
        <strain evidence="1 2">Y20</strain>
    </source>
</reference>
<dbReference type="EMBL" id="CP137080">
    <property type="protein sequence ID" value="WOQ69610.1"/>
    <property type="molecule type" value="Genomic_DNA"/>
</dbReference>
<name>A0AAU0MHI6_9MICO</name>
<sequence>MSQHVGTIRQQVRHLDGDTRELHRRAWEDDLSQSCQLLGRQRPADLLGRLNDWGFAWRDVARLTGVSVPALQKWRRGENITGENRLKLAYVVAVVEKIEQEMLVNDPASWFEMPVARGVAVSPIDLVASGKAHLVLDLASNHSAVDEALDAFDPDWRERYIDPAFETFVANDGMVSIRPKD</sequence>
<keyword evidence="2" id="KW-1185">Reference proteome</keyword>